<dbReference type="AlphaFoldDB" id="A0A518V1V3"/>
<keyword evidence="1" id="KW-0614">Plasmid</keyword>
<keyword evidence="2" id="KW-1185">Reference proteome</keyword>
<dbReference type="EMBL" id="CP033461">
    <property type="protein sequence ID" value="QDX90970.1"/>
    <property type="molecule type" value="Genomic_DNA"/>
</dbReference>
<name>A0A518V1V3_BRELA</name>
<protein>
    <submittedName>
        <fullName evidence="1">Uncharacterized protein</fullName>
    </submittedName>
</protein>
<evidence type="ECO:0000313" key="1">
    <source>
        <dbReference type="EMBL" id="QDX90970.1"/>
    </source>
</evidence>
<organism evidence="1 2">
    <name type="scientific">Brevibacillus laterosporus</name>
    <name type="common">Bacillus laterosporus</name>
    <dbReference type="NCBI Taxonomy" id="1465"/>
    <lineage>
        <taxon>Bacteria</taxon>
        <taxon>Bacillati</taxon>
        <taxon>Bacillota</taxon>
        <taxon>Bacilli</taxon>
        <taxon>Bacillales</taxon>
        <taxon>Paenibacillaceae</taxon>
        <taxon>Brevibacillus</taxon>
    </lineage>
</organism>
<sequence>MAVQSIEEHSLYTDIQECVMRFYTLSNVLEDQFISSEYQDKEQTIVEIMAELKIKLDHKDNLLNRLDDTYIESLCEAQEAAYKKGFLDCLNGFMSILDNKTTNR</sequence>
<dbReference type="OrthoDB" id="9865229at2"/>
<evidence type="ECO:0000313" key="2">
    <source>
        <dbReference type="Proteomes" id="UP000319432"/>
    </source>
</evidence>
<reference evidence="1 2" key="1">
    <citation type="submission" date="2018-11" db="EMBL/GenBank/DDBJ databases">
        <title>Phylogenetic determinants of toxin gene distribution in genomes of Brevibacillus laterosporus.</title>
        <authorList>
            <person name="Glare T.R."/>
            <person name="Durrant A."/>
            <person name="Berry C."/>
            <person name="Palma L."/>
            <person name="Ormskirk M."/>
            <person name="Cox M.O."/>
        </authorList>
    </citation>
    <scope>NUCLEOTIDE SEQUENCE [LARGE SCALE GENOMIC DNA]</scope>
    <source>
        <strain evidence="1 2">1821L</strain>
        <plasmid evidence="1 2">p1821L01</plasmid>
    </source>
</reference>
<geneLocation type="plasmid" evidence="1 2">
    <name>p1821L01</name>
</geneLocation>
<gene>
    <name evidence="1" type="ORF">EEL30_00360</name>
</gene>
<dbReference type="Proteomes" id="UP000319432">
    <property type="component" value="Plasmid p1821L01"/>
</dbReference>
<proteinExistence type="predicted"/>
<accession>A0A518V1V3</accession>